<dbReference type="OrthoDB" id="9773221at2"/>
<dbReference type="EMBL" id="CP000812">
    <property type="protein sequence ID" value="ABV33995.1"/>
    <property type="molecule type" value="Genomic_DNA"/>
</dbReference>
<reference evidence="7 8" key="2">
    <citation type="journal article" date="2009" name="Proc. Natl. Acad. Sci. U.S.A.">
        <title>On the chimeric nature, thermophilic origin, and phylogenetic placement of the Thermotogales.</title>
        <authorList>
            <person name="Zhaxybayeva O."/>
            <person name="Swithers K.S."/>
            <person name="Lapierre P."/>
            <person name="Fournier G.P."/>
            <person name="Bickhart D.M."/>
            <person name="DeBoy R.T."/>
            <person name="Nelson K.E."/>
            <person name="Nesbo C.L."/>
            <person name="Doolittle W.F."/>
            <person name="Gogarten J.P."/>
            <person name="Noll K.M."/>
        </authorList>
    </citation>
    <scope>NUCLEOTIDE SEQUENCE [LARGE SCALE GENOMIC DNA]</scope>
    <source>
        <strain evidence="8">ATCC BAA-301 / DSM 14385 / NBRC 107922 / TMO</strain>
    </source>
</reference>
<gene>
    <name evidence="7" type="ordered locus">Tlet_1439</name>
</gene>
<evidence type="ECO:0000256" key="3">
    <source>
        <dbReference type="ARBA" id="ARBA00022989"/>
    </source>
</evidence>
<proteinExistence type="inferred from homology"/>
<evidence type="ECO:0000313" key="7">
    <source>
        <dbReference type="EMBL" id="ABV33995.1"/>
    </source>
</evidence>
<dbReference type="Proteomes" id="UP000002016">
    <property type="component" value="Chromosome"/>
</dbReference>
<comment type="subcellular location">
    <subcellularLocation>
        <location evidence="5">Cell membrane</location>
        <topology evidence="5">Multi-pass membrane protein</topology>
    </subcellularLocation>
    <subcellularLocation>
        <location evidence="1">Membrane</location>
        <topology evidence="1">Multi-pass membrane protein</topology>
    </subcellularLocation>
</comment>
<dbReference type="AlphaFoldDB" id="A8F761"/>
<dbReference type="InterPro" id="IPR000515">
    <property type="entry name" value="MetI-like"/>
</dbReference>
<dbReference type="Pfam" id="PF00528">
    <property type="entry name" value="BPD_transp_1"/>
    <property type="match status" value="1"/>
</dbReference>
<evidence type="ECO:0000259" key="6">
    <source>
        <dbReference type="PROSITE" id="PS50928"/>
    </source>
</evidence>
<feature type="transmembrane region" description="Helical" evidence="5">
    <location>
        <begin position="291"/>
        <end position="317"/>
    </location>
</feature>
<dbReference type="HOGENOM" id="CLU_036879_1_0_0"/>
<protein>
    <submittedName>
        <fullName evidence="7">Binding-protein-dependent transport systems inner membrane component</fullName>
    </submittedName>
</protein>
<keyword evidence="4 5" id="KW-0472">Membrane</keyword>
<keyword evidence="3 5" id="KW-1133">Transmembrane helix</keyword>
<sequence length="329" mass="37446">MRKFLCKKVLIYILTFFFAVTIDWAIPRFMPGNPIHFLISRFATLPESAKVLQSYFTQAFGLDKPLFEQYINFWKALLKGDLGTSIYLYPQPVLKVILRALPYSIGLLLPAILVSFLIGNRFGAFVARKKKLDNVALPIFYTLTASPYFWFGILLAWLFGVVLEIFPIAGAYSFALTPSFSWRFITNLLYHWVLPFVSLVLVMLGGWAIGMRNMIIYELEANYSRYLETLGASQRLVRRYAYKNAILPQITGLATQLGTAVAGTLTTEIVFSYPGIGYLLMQGILNQDYFLVQGCFLFIILGVLIANFLVDIFYVVIDPRIRKSYTGEV</sequence>
<keyword evidence="8" id="KW-1185">Reference proteome</keyword>
<feature type="transmembrane region" description="Helical" evidence="5">
    <location>
        <begin position="148"/>
        <end position="169"/>
    </location>
</feature>
<dbReference type="PANTHER" id="PTHR43376:SF1">
    <property type="entry name" value="OLIGOPEPTIDE TRANSPORT SYSTEM PERMEASE PROTEIN"/>
    <property type="match status" value="1"/>
</dbReference>
<evidence type="ECO:0000256" key="5">
    <source>
        <dbReference type="RuleBase" id="RU363032"/>
    </source>
</evidence>
<organism evidence="7 8">
    <name type="scientific">Pseudothermotoga lettingae (strain ATCC BAA-301 / DSM 14385 / NBRC 107922 / TMO)</name>
    <name type="common">Thermotoga lettingae</name>
    <dbReference type="NCBI Taxonomy" id="416591"/>
    <lineage>
        <taxon>Bacteria</taxon>
        <taxon>Thermotogati</taxon>
        <taxon>Thermotogota</taxon>
        <taxon>Thermotogae</taxon>
        <taxon>Thermotogales</taxon>
        <taxon>Thermotogaceae</taxon>
        <taxon>Pseudothermotoga</taxon>
    </lineage>
</organism>
<dbReference type="PANTHER" id="PTHR43376">
    <property type="entry name" value="OLIGOPEPTIDE TRANSPORT SYSTEM PERMEASE PROTEIN"/>
    <property type="match status" value="1"/>
</dbReference>
<evidence type="ECO:0000256" key="1">
    <source>
        <dbReference type="ARBA" id="ARBA00004141"/>
    </source>
</evidence>
<evidence type="ECO:0000256" key="4">
    <source>
        <dbReference type="ARBA" id="ARBA00023136"/>
    </source>
</evidence>
<dbReference type="SUPFAM" id="SSF161098">
    <property type="entry name" value="MetI-like"/>
    <property type="match status" value="1"/>
</dbReference>
<name>A8F761_PSELT</name>
<dbReference type="GO" id="GO:0005886">
    <property type="term" value="C:plasma membrane"/>
    <property type="evidence" value="ECO:0007669"/>
    <property type="project" value="UniProtKB-SubCell"/>
</dbReference>
<evidence type="ECO:0000256" key="2">
    <source>
        <dbReference type="ARBA" id="ARBA00022692"/>
    </source>
</evidence>
<dbReference type="Gene3D" id="1.10.3720.10">
    <property type="entry name" value="MetI-like"/>
    <property type="match status" value="1"/>
</dbReference>
<dbReference type="GO" id="GO:0055085">
    <property type="term" value="P:transmembrane transport"/>
    <property type="evidence" value="ECO:0007669"/>
    <property type="project" value="InterPro"/>
</dbReference>
<dbReference type="InterPro" id="IPR035906">
    <property type="entry name" value="MetI-like_sf"/>
</dbReference>
<dbReference type="eggNOG" id="COG0601">
    <property type="taxonomic scope" value="Bacteria"/>
</dbReference>
<reference evidence="7 8" key="1">
    <citation type="submission" date="2007-08" db="EMBL/GenBank/DDBJ databases">
        <title>Complete sequence of Thermotoga lettingae TMO.</title>
        <authorList>
            <consortium name="US DOE Joint Genome Institute"/>
            <person name="Copeland A."/>
            <person name="Lucas S."/>
            <person name="Lapidus A."/>
            <person name="Barry K."/>
            <person name="Glavina del Rio T."/>
            <person name="Dalin E."/>
            <person name="Tice H."/>
            <person name="Pitluck S."/>
            <person name="Foster B."/>
            <person name="Bruce D."/>
            <person name="Schmutz J."/>
            <person name="Larimer F."/>
            <person name="Land M."/>
            <person name="Hauser L."/>
            <person name="Kyrpides N."/>
            <person name="Mikhailova N."/>
            <person name="Nelson K."/>
            <person name="Gogarten J.P."/>
            <person name="Noll K."/>
            <person name="Richardson P."/>
        </authorList>
    </citation>
    <scope>NUCLEOTIDE SEQUENCE [LARGE SCALE GENOMIC DNA]</scope>
    <source>
        <strain evidence="8">ATCC BAA-301 / DSM 14385 / NBRC 107922 / TMO</strain>
    </source>
</reference>
<feature type="transmembrane region" description="Helical" evidence="5">
    <location>
        <begin position="189"/>
        <end position="209"/>
    </location>
</feature>
<feature type="transmembrane region" description="Helical" evidence="5">
    <location>
        <begin position="103"/>
        <end position="127"/>
    </location>
</feature>
<feature type="transmembrane region" description="Helical" evidence="5">
    <location>
        <begin position="9"/>
        <end position="26"/>
    </location>
</feature>
<feature type="transmembrane region" description="Helical" evidence="5">
    <location>
        <begin position="245"/>
        <end position="271"/>
    </location>
</feature>
<dbReference type="RefSeq" id="WP_012003471.1">
    <property type="nucleotide sequence ID" value="NC_009828.1"/>
</dbReference>
<dbReference type="KEGG" id="tle:Tlet_1439"/>
<dbReference type="STRING" id="416591.Tlet_1439"/>
<keyword evidence="5" id="KW-0813">Transport</keyword>
<keyword evidence="2 5" id="KW-0812">Transmembrane</keyword>
<evidence type="ECO:0000313" key="8">
    <source>
        <dbReference type="Proteomes" id="UP000002016"/>
    </source>
</evidence>
<feature type="domain" description="ABC transmembrane type-1" evidence="6">
    <location>
        <begin position="101"/>
        <end position="310"/>
    </location>
</feature>
<dbReference type="PROSITE" id="PS50928">
    <property type="entry name" value="ABC_TM1"/>
    <property type="match status" value="1"/>
</dbReference>
<comment type="similarity">
    <text evidence="5">Belongs to the binding-protein-dependent transport system permease family.</text>
</comment>
<accession>A8F761</accession>